<keyword evidence="2" id="KW-1185">Reference proteome</keyword>
<accession>A0AC61S3Q5</accession>
<protein>
    <submittedName>
        <fullName evidence="1">Uncharacterized protein</fullName>
    </submittedName>
</protein>
<evidence type="ECO:0000313" key="1">
    <source>
        <dbReference type="EMBL" id="THG45387.1"/>
    </source>
</evidence>
<dbReference type="EMBL" id="SSTG01000134">
    <property type="protein sequence ID" value="THG45387.1"/>
    <property type="molecule type" value="Genomic_DNA"/>
</dbReference>
<feature type="non-terminal residue" evidence="1">
    <location>
        <position position="75"/>
    </location>
</feature>
<evidence type="ECO:0000313" key="2">
    <source>
        <dbReference type="Proteomes" id="UP000305401"/>
    </source>
</evidence>
<sequence>MNTTIQISHRQIARQIHASVALQTLMHPDIKVPPILTSDNTALNSSITASVLKAAALLGKNMIKIHQEESESIIT</sequence>
<gene>
    <name evidence="1" type="ORF">E5990_09030</name>
</gene>
<comment type="caution">
    <text evidence="1">The sequence shown here is derived from an EMBL/GenBank/DDBJ whole genome shotgun (WGS) entry which is preliminary data.</text>
</comment>
<organism evidence="1 2">
    <name type="scientific">Muribaculum caecicola</name>
    <dbReference type="NCBI Taxonomy" id="3038144"/>
    <lineage>
        <taxon>Bacteria</taxon>
        <taxon>Pseudomonadati</taxon>
        <taxon>Bacteroidota</taxon>
        <taxon>Bacteroidia</taxon>
        <taxon>Bacteroidales</taxon>
        <taxon>Muribaculaceae</taxon>
        <taxon>Muribaculum</taxon>
    </lineage>
</organism>
<name>A0AC61S3Q5_9BACT</name>
<reference evidence="1" key="1">
    <citation type="submission" date="2019-04" db="EMBL/GenBank/DDBJ databases">
        <title>Microbes associate with the intestines of laboratory mice.</title>
        <authorList>
            <person name="Navarre W."/>
            <person name="Wong E."/>
            <person name="Huang K.C."/>
            <person name="Tropini C."/>
            <person name="Ng K."/>
            <person name="Yu B."/>
        </authorList>
    </citation>
    <scope>NUCLEOTIDE SEQUENCE</scope>
    <source>
        <strain evidence="1">NM86_A22</strain>
    </source>
</reference>
<dbReference type="Proteomes" id="UP000305401">
    <property type="component" value="Unassembled WGS sequence"/>
</dbReference>
<proteinExistence type="predicted"/>